<keyword evidence="8" id="KW-1133">Transmembrane helix</keyword>
<dbReference type="Gene3D" id="1.10.12.10">
    <property type="entry name" value="Lyase 2-enoyl-coa Hydratase, Chain A, domain 2"/>
    <property type="match status" value="1"/>
</dbReference>
<evidence type="ECO:0000256" key="1">
    <source>
        <dbReference type="ARBA" id="ARBA00005086"/>
    </source>
</evidence>
<dbReference type="GO" id="GO:0006635">
    <property type="term" value="P:fatty acid beta-oxidation"/>
    <property type="evidence" value="ECO:0007669"/>
    <property type="project" value="TreeGrafter"/>
</dbReference>
<evidence type="ECO:0000256" key="8">
    <source>
        <dbReference type="SAM" id="Phobius"/>
    </source>
</evidence>
<dbReference type="CDD" id="cd06558">
    <property type="entry name" value="crotonase-like"/>
    <property type="match status" value="1"/>
</dbReference>
<dbReference type="SUPFAM" id="SSF52096">
    <property type="entry name" value="ClpP/crotonase"/>
    <property type="match status" value="1"/>
</dbReference>
<comment type="caution">
    <text evidence="9">The sequence shown here is derived from an EMBL/GenBank/DDBJ whole genome shotgun (WGS) entry which is preliminary data.</text>
</comment>
<dbReference type="EC" id="4.2.1.150" evidence="6"/>
<dbReference type="InterPro" id="IPR018376">
    <property type="entry name" value="Enoyl-CoA_hyd/isom_CS"/>
</dbReference>
<dbReference type="InterPro" id="IPR014748">
    <property type="entry name" value="Enoyl-CoA_hydra_C"/>
</dbReference>
<accession>A0A6A7KB24</accession>
<proteinExistence type="inferred from homology"/>
<dbReference type="FunFam" id="1.10.12.10:FF:000001">
    <property type="entry name" value="Probable enoyl-CoA hydratase, mitochondrial"/>
    <property type="match status" value="1"/>
</dbReference>
<dbReference type="InterPro" id="IPR001753">
    <property type="entry name" value="Enoyl-CoA_hydra/iso"/>
</dbReference>
<dbReference type="Gene3D" id="3.90.226.10">
    <property type="entry name" value="2-enoyl-CoA Hydratase, Chain A, domain 1"/>
    <property type="match status" value="1"/>
</dbReference>
<name>A0A6A7KB24_9FIRM</name>
<dbReference type="Pfam" id="PF00378">
    <property type="entry name" value="ECH_1"/>
    <property type="match status" value="1"/>
</dbReference>
<dbReference type="AlphaFoldDB" id="A0A6A7KB24"/>
<dbReference type="PROSITE" id="PS00166">
    <property type="entry name" value="ENOYL_COA_HYDRATASE"/>
    <property type="match status" value="1"/>
</dbReference>
<dbReference type="RefSeq" id="WP_152805156.1">
    <property type="nucleotide sequence ID" value="NZ_WHNX01000020.1"/>
</dbReference>
<evidence type="ECO:0000256" key="2">
    <source>
        <dbReference type="ARBA" id="ARBA00005254"/>
    </source>
</evidence>
<keyword evidence="10" id="KW-1185">Reference proteome</keyword>
<feature type="transmembrane region" description="Helical" evidence="8">
    <location>
        <begin position="130"/>
        <end position="149"/>
    </location>
</feature>
<dbReference type="Proteomes" id="UP000440004">
    <property type="component" value="Unassembled WGS sequence"/>
</dbReference>
<dbReference type="GO" id="GO:0018812">
    <property type="term" value="F:3-hydroxyacyl-CoA dehydratase activity"/>
    <property type="evidence" value="ECO:0007669"/>
    <property type="project" value="UniProtKB-EC"/>
</dbReference>
<comment type="catalytic activity">
    <reaction evidence="5">
        <text>a short-chain (3S)-3-hydroxyacyl-CoA = a short-chain (2E)-enoyl-CoA + H2O</text>
        <dbReference type="Rhea" id="RHEA:52664"/>
        <dbReference type="ChEBI" id="CHEBI:15377"/>
        <dbReference type="ChEBI" id="CHEBI:87488"/>
        <dbReference type="ChEBI" id="CHEBI:136760"/>
        <dbReference type="EC" id="4.2.1.150"/>
    </reaction>
</comment>
<feature type="transmembrane region" description="Helical" evidence="8">
    <location>
        <begin position="104"/>
        <end position="124"/>
    </location>
</feature>
<dbReference type="PANTHER" id="PTHR11941">
    <property type="entry name" value="ENOYL-COA HYDRATASE-RELATED"/>
    <property type="match status" value="1"/>
</dbReference>
<evidence type="ECO:0000256" key="5">
    <source>
        <dbReference type="ARBA" id="ARBA00050624"/>
    </source>
</evidence>
<sequence>MKYESISLTKKEGVAIIKLNNPKTMNALEDKLAAELTHATTNVANDPEIGAVILTGAEKAFCAGGDLKKLSQGFTTVEGYDYMKGFHSWVIDFMGMPKPTIAAVNGYAVGAGFCIALLCDIVIASENAKFGQAFVNVGLIPDLAGLYTLPRIVGLQKAKELVFTGRNIDAQEASELGIVNQIVEHNLLDEETFKFAKKMADGPRVALRMAKSVMNASINMTLEQLLEIESQAQAQCFQTEDHRNAVKAFFNKEKPNFIGK</sequence>
<dbReference type="EMBL" id="WHNX01000020">
    <property type="protein sequence ID" value="MPW26545.1"/>
    <property type="molecule type" value="Genomic_DNA"/>
</dbReference>
<keyword evidence="8" id="KW-0812">Transmembrane</keyword>
<evidence type="ECO:0000256" key="6">
    <source>
        <dbReference type="ARBA" id="ARBA00067035"/>
    </source>
</evidence>
<keyword evidence="4" id="KW-0456">Lyase</keyword>
<comment type="similarity">
    <text evidence="2 7">Belongs to the enoyl-CoA hydratase/isomerase family.</text>
</comment>
<comment type="subunit">
    <text evidence="3">Homotetramer.</text>
</comment>
<dbReference type="FunFam" id="3.90.226.10:FF:000009">
    <property type="entry name" value="Carnitinyl-CoA dehydratase"/>
    <property type="match status" value="1"/>
</dbReference>
<evidence type="ECO:0000256" key="3">
    <source>
        <dbReference type="ARBA" id="ARBA00011881"/>
    </source>
</evidence>
<reference evidence="9 10" key="1">
    <citation type="submission" date="2019-10" db="EMBL/GenBank/DDBJ databases">
        <title>Alkalibaculum tamaniensis sp.nov., a new alkaliphilic acetogen, isolated on methoxylated aromatics from a mud volcano.</title>
        <authorList>
            <person name="Khomyakova M.A."/>
            <person name="Merkel A.Y."/>
            <person name="Bonch-Osmolovskaya E.A."/>
            <person name="Slobodkin A.I."/>
        </authorList>
    </citation>
    <scope>NUCLEOTIDE SEQUENCE [LARGE SCALE GENOMIC DNA]</scope>
    <source>
        <strain evidence="9 10">M08DMB</strain>
    </source>
</reference>
<organism evidence="9 10">
    <name type="scientific">Alkalibaculum sporogenes</name>
    <dbReference type="NCBI Taxonomy" id="2655001"/>
    <lineage>
        <taxon>Bacteria</taxon>
        <taxon>Bacillati</taxon>
        <taxon>Bacillota</taxon>
        <taxon>Clostridia</taxon>
        <taxon>Eubacteriales</taxon>
        <taxon>Eubacteriaceae</taxon>
        <taxon>Alkalibaculum</taxon>
    </lineage>
</organism>
<gene>
    <name evidence="9" type="ORF">GC105_12170</name>
</gene>
<evidence type="ECO:0000256" key="4">
    <source>
        <dbReference type="ARBA" id="ARBA00023239"/>
    </source>
</evidence>
<keyword evidence="8" id="KW-0472">Membrane</keyword>
<evidence type="ECO:0000256" key="7">
    <source>
        <dbReference type="RuleBase" id="RU003707"/>
    </source>
</evidence>
<evidence type="ECO:0000313" key="9">
    <source>
        <dbReference type="EMBL" id="MPW26545.1"/>
    </source>
</evidence>
<dbReference type="PANTHER" id="PTHR11941:SF54">
    <property type="entry name" value="ENOYL-COA HYDRATASE, MITOCHONDRIAL"/>
    <property type="match status" value="1"/>
</dbReference>
<evidence type="ECO:0000313" key="10">
    <source>
        <dbReference type="Proteomes" id="UP000440004"/>
    </source>
</evidence>
<comment type="pathway">
    <text evidence="1">Lipid metabolism; butanoate metabolism.</text>
</comment>
<protein>
    <recommendedName>
        <fullName evidence="6">short-chain-enoyl-CoA hydratase</fullName>
        <ecNumber evidence="6">4.2.1.150</ecNumber>
    </recommendedName>
</protein>
<dbReference type="InterPro" id="IPR029045">
    <property type="entry name" value="ClpP/crotonase-like_dom_sf"/>
</dbReference>